<comment type="caution">
    <text evidence="1">The sequence shown here is derived from an EMBL/GenBank/DDBJ whole genome shotgun (WGS) entry which is preliminary data.</text>
</comment>
<name>A0A6C8GGB2_SALET</name>
<evidence type="ECO:0000313" key="1">
    <source>
        <dbReference type="EMBL" id="EHC29523.1"/>
    </source>
</evidence>
<dbReference type="EMBL" id="AFCI01001845">
    <property type="protein sequence ID" value="EHC29523.1"/>
    <property type="molecule type" value="Genomic_DNA"/>
</dbReference>
<organism evidence="1 2">
    <name type="scientific">Salmonella enterica subsp. enterica serovar Adelaide str. A4-669</name>
    <dbReference type="NCBI Taxonomy" id="913063"/>
    <lineage>
        <taxon>Bacteria</taxon>
        <taxon>Pseudomonadati</taxon>
        <taxon>Pseudomonadota</taxon>
        <taxon>Gammaproteobacteria</taxon>
        <taxon>Enterobacterales</taxon>
        <taxon>Enterobacteriaceae</taxon>
        <taxon>Salmonella</taxon>
    </lineage>
</organism>
<evidence type="ECO:0000313" key="2">
    <source>
        <dbReference type="Proteomes" id="UP000004906"/>
    </source>
</evidence>
<proteinExistence type="predicted"/>
<dbReference type="AlphaFoldDB" id="A0A6C8GGB2"/>
<protein>
    <submittedName>
        <fullName evidence="1">Uncharacterized protein</fullName>
    </submittedName>
</protein>
<accession>A0A6C8GGB2</accession>
<dbReference type="Proteomes" id="UP000004906">
    <property type="component" value="Unassembled WGS sequence"/>
</dbReference>
<reference evidence="1 2" key="1">
    <citation type="journal article" date="2011" name="BMC Genomics">
        <title>Genome sequencing reveals diversification of virulence factor content and possible host adaptation in distinct subpopulations of Salmonella enterica.</title>
        <authorList>
            <person name="den Bakker H.C."/>
            <person name="Moreno Switt A.I."/>
            <person name="Govoni G."/>
            <person name="Cummings C.A."/>
            <person name="Ranieri M.L."/>
            <person name="Degoricija L."/>
            <person name="Hoelzer K."/>
            <person name="Rodriguez-Rivera L.D."/>
            <person name="Brown S."/>
            <person name="Bolchacova E."/>
            <person name="Furtado M.R."/>
            <person name="Wiedmann M."/>
        </authorList>
    </citation>
    <scope>NUCLEOTIDE SEQUENCE [LARGE SCALE GENOMIC DNA]</scope>
    <source>
        <strain evidence="1 2">A4-669</strain>
    </source>
</reference>
<sequence>MKCETGFQNLSFGAKFCQRLFVSGGKIKRFICQRWQNQEGYNFTLQLHSR</sequence>
<gene>
    <name evidence="1" type="ORF">LTSEADE_5557</name>
</gene>